<dbReference type="Pfam" id="PF07690">
    <property type="entry name" value="MFS_1"/>
    <property type="match status" value="1"/>
</dbReference>
<gene>
    <name evidence="8" type="ORF">EAH86_02925</name>
</gene>
<keyword evidence="4 6" id="KW-0472">Membrane</keyword>
<feature type="transmembrane region" description="Helical" evidence="6">
    <location>
        <begin position="288"/>
        <end position="312"/>
    </location>
</feature>
<evidence type="ECO:0000256" key="2">
    <source>
        <dbReference type="ARBA" id="ARBA00022692"/>
    </source>
</evidence>
<keyword evidence="2 6" id="KW-0812">Transmembrane</keyword>
<dbReference type="GO" id="GO:0022857">
    <property type="term" value="F:transmembrane transporter activity"/>
    <property type="evidence" value="ECO:0007669"/>
    <property type="project" value="InterPro"/>
</dbReference>
<dbReference type="InterPro" id="IPR036259">
    <property type="entry name" value="MFS_trans_sf"/>
</dbReference>
<protein>
    <submittedName>
        <fullName evidence="8">MFS transporter</fullName>
    </submittedName>
</protein>
<dbReference type="Gene3D" id="1.20.1720.10">
    <property type="entry name" value="Multidrug resistance protein D"/>
    <property type="match status" value="1"/>
</dbReference>
<evidence type="ECO:0000256" key="5">
    <source>
        <dbReference type="SAM" id="MobiDB-lite"/>
    </source>
</evidence>
<dbReference type="PROSITE" id="PS50850">
    <property type="entry name" value="MFS"/>
    <property type="match status" value="1"/>
</dbReference>
<feature type="transmembrane region" description="Helical" evidence="6">
    <location>
        <begin position="213"/>
        <end position="233"/>
    </location>
</feature>
<dbReference type="AlphaFoldDB" id="A0A502D3N2"/>
<comment type="subcellular location">
    <subcellularLocation>
        <location evidence="1">Cell membrane</location>
        <topology evidence="1">Multi-pass membrane protein</topology>
    </subcellularLocation>
</comment>
<evidence type="ECO:0000256" key="3">
    <source>
        <dbReference type="ARBA" id="ARBA00022989"/>
    </source>
</evidence>
<dbReference type="EMBL" id="RCZM01000001">
    <property type="protein sequence ID" value="TPG19442.1"/>
    <property type="molecule type" value="Genomic_DNA"/>
</dbReference>
<dbReference type="Gene3D" id="1.20.1250.20">
    <property type="entry name" value="MFS general substrate transporter like domains"/>
    <property type="match status" value="1"/>
</dbReference>
<feature type="transmembrane region" description="Helical" evidence="6">
    <location>
        <begin position="324"/>
        <end position="342"/>
    </location>
</feature>
<reference evidence="8 9" key="1">
    <citation type="journal article" date="2019" name="Environ. Microbiol.">
        <title>Species interactions and distinct microbial communities in high Arctic permafrost affected cryosols are associated with the CH4 and CO2 gas fluxes.</title>
        <authorList>
            <person name="Altshuler I."/>
            <person name="Hamel J."/>
            <person name="Turney S."/>
            <person name="Magnuson E."/>
            <person name="Levesque R."/>
            <person name="Greer C."/>
            <person name="Whyte L.G."/>
        </authorList>
    </citation>
    <scope>NUCLEOTIDE SEQUENCE [LARGE SCALE GENOMIC DNA]</scope>
    <source>
        <strain evidence="8 9">S9.3A</strain>
    </source>
</reference>
<dbReference type="InterPro" id="IPR011701">
    <property type="entry name" value="MFS"/>
</dbReference>
<feature type="region of interest" description="Disordered" evidence="5">
    <location>
        <begin position="1"/>
        <end position="47"/>
    </location>
</feature>
<dbReference type="PANTHER" id="PTHR23501">
    <property type="entry name" value="MAJOR FACILITATOR SUPERFAMILY"/>
    <property type="match status" value="1"/>
</dbReference>
<feature type="transmembrane region" description="Helical" evidence="6">
    <location>
        <begin position="59"/>
        <end position="79"/>
    </location>
</feature>
<feature type="transmembrane region" description="Helical" evidence="6">
    <location>
        <begin position="409"/>
        <end position="435"/>
    </location>
</feature>
<comment type="caution">
    <text evidence="8">The sequence shown here is derived from an EMBL/GenBank/DDBJ whole genome shotgun (WGS) entry which is preliminary data.</text>
</comment>
<evidence type="ECO:0000256" key="6">
    <source>
        <dbReference type="SAM" id="Phobius"/>
    </source>
</evidence>
<keyword evidence="3 6" id="KW-1133">Transmembrane helix</keyword>
<feature type="domain" description="Major facilitator superfamily (MFS) profile" evidence="7">
    <location>
        <begin position="60"/>
        <end position="501"/>
    </location>
</feature>
<evidence type="ECO:0000313" key="8">
    <source>
        <dbReference type="EMBL" id="TPG19442.1"/>
    </source>
</evidence>
<feature type="compositionally biased region" description="Basic and acidic residues" evidence="5">
    <location>
        <begin position="1"/>
        <end position="11"/>
    </location>
</feature>
<feature type="transmembrane region" description="Helical" evidence="6">
    <location>
        <begin position="447"/>
        <end position="468"/>
    </location>
</feature>
<evidence type="ECO:0000256" key="1">
    <source>
        <dbReference type="ARBA" id="ARBA00004651"/>
    </source>
</evidence>
<dbReference type="OrthoDB" id="9778875at2"/>
<sequence>MDHRRRGRDAPALRPRRRRDRVGPHRHPCRGARRARRTVEPVTTTTSGEPRVGVFHPRFLLLSISLLALITVIAFEGMAVSTAMPAAARELDAVRSYGLAFSVMLTTQLLGIVLAGVWCDRSGPLPSLFAGQLLFAAGCTVCGGSQSFGPFLAGRGVAGLGAGLIIVAGYVVIGRAYPESLRPKVFSVISAAWVLPSLLGPPIAAWVTTTWSWRWVFWLVVLPVVVAFAMVLARRRQIASAREGIDHSSRDRREHARAAWFGVLIAASAGALQWGTHDLEFTWSAKTVVAVIGVLGIATTAPMLLPHGTWLMRRGLPSVMLARFLLTCSFFGTITYIPLMLVNERGQSLATAGTILAVGSLGWSAGSWIQGRDRWAGRRYQLVSAGGLLLTTGLLGVVAVTHFGWHPWLIAVALVACGLGMGLGTASLSVLSLMLTPAADHGSTSSSLQLADVLGSVLGIAAAGAVFAARHTTAGQDIPVFVTMWLGLSVVASLVAVAGQRIRT</sequence>
<feature type="compositionally biased region" description="Basic residues" evidence="5">
    <location>
        <begin position="14"/>
        <end position="36"/>
    </location>
</feature>
<dbReference type="GO" id="GO:0005886">
    <property type="term" value="C:plasma membrane"/>
    <property type="evidence" value="ECO:0007669"/>
    <property type="project" value="UniProtKB-SubCell"/>
</dbReference>
<feature type="transmembrane region" description="Helical" evidence="6">
    <location>
        <begin position="152"/>
        <end position="173"/>
    </location>
</feature>
<evidence type="ECO:0000259" key="7">
    <source>
        <dbReference type="PROSITE" id="PS50850"/>
    </source>
</evidence>
<dbReference type="InterPro" id="IPR020846">
    <property type="entry name" value="MFS_dom"/>
</dbReference>
<evidence type="ECO:0000256" key="4">
    <source>
        <dbReference type="ARBA" id="ARBA00023136"/>
    </source>
</evidence>
<keyword evidence="9" id="KW-1185">Reference proteome</keyword>
<feature type="transmembrane region" description="Helical" evidence="6">
    <location>
        <begin position="125"/>
        <end position="146"/>
    </location>
</feature>
<feature type="transmembrane region" description="Helical" evidence="6">
    <location>
        <begin position="480"/>
        <end position="499"/>
    </location>
</feature>
<evidence type="ECO:0000313" key="9">
    <source>
        <dbReference type="Proteomes" id="UP000317722"/>
    </source>
</evidence>
<accession>A0A502D3N2</accession>
<dbReference type="SUPFAM" id="SSF103473">
    <property type="entry name" value="MFS general substrate transporter"/>
    <property type="match status" value="1"/>
</dbReference>
<feature type="transmembrane region" description="Helical" evidence="6">
    <location>
        <begin position="99"/>
        <end position="118"/>
    </location>
</feature>
<feature type="transmembrane region" description="Helical" evidence="6">
    <location>
        <begin position="382"/>
        <end position="403"/>
    </location>
</feature>
<feature type="transmembrane region" description="Helical" evidence="6">
    <location>
        <begin position="348"/>
        <end position="370"/>
    </location>
</feature>
<name>A0A502D3N2_9MICO</name>
<organism evidence="8 9">
    <name type="scientific">Pedococcus bigeumensis</name>
    <dbReference type="NCBI Taxonomy" id="433644"/>
    <lineage>
        <taxon>Bacteria</taxon>
        <taxon>Bacillati</taxon>
        <taxon>Actinomycetota</taxon>
        <taxon>Actinomycetes</taxon>
        <taxon>Micrococcales</taxon>
        <taxon>Intrasporangiaceae</taxon>
        <taxon>Pedococcus</taxon>
    </lineage>
</organism>
<proteinExistence type="predicted"/>
<dbReference type="PANTHER" id="PTHR23501:SF154">
    <property type="entry name" value="MULTIDRUG-EFFLUX TRANSPORTER RV1634-RELATED"/>
    <property type="match status" value="1"/>
</dbReference>
<feature type="transmembrane region" description="Helical" evidence="6">
    <location>
        <begin position="258"/>
        <end position="276"/>
    </location>
</feature>
<dbReference type="Proteomes" id="UP000317722">
    <property type="component" value="Unassembled WGS sequence"/>
</dbReference>
<feature type="transmembrane region" description="Helical" evidence="6">
    <location>
        <begin position="185"/>
        <end position="207"/>
    </location>
</feature>